<dbReference type="InterPro" id="IPR050743">
    <property type="entry name" value="2-oxoacid_DH_E2_comp"/>
</dbReference>
<dbReference type="InterPro" id="IPR023213">
    <property type="entry name" value="CAT-like_dom_sf"/>
</dbReference>
<dbReference type="GO" id="GO:0005737">
    <property type="term" value="C:cytoplasm"/>
    <property type="evidence" value="ECO:0007669"/>
    <property type="project" value="TreeGrafter"/>
</dbReference>
<evidence type="ECO:0000256" key="1">
    <source>
        <dbReference type="ARBA" id="ARBA00001938"/>
    </source>
</evidence>
<evidence type="ECO:0000256" key="6">
    <source>
        <dbReference type="SAM" id="MobiDB-lite"/>
    </source>
</evidence>
<dbReference type="InterPro" id="IPR001078">
    <property type="entry name" value="2-oxoacid_DH_actylTfrase"/>
</dbReference>
<feature type="domain" description="Peripheral subunit-binding (PSBD)" evidence="8">
    <location>
        <begin position="141"/>
        <end position="178"/>
    </location>
</feature>
<dbReference type="InterPro" id="IPR011053">
    <property type="entry name" value="Single_hybrid_motif"/>
</dbReference>
<comment type="caution">
    <text evidence="9">The sequence shown here is derived from an EMBL/GenBank/DDBJ whole genome shotgun (WGS) entry which is preliminary data.</text>
</comment>
<dbReference type="InterPro" id="IPR036625">
    <property type="entry name" value="E3-bd_dom_sf"/>
</dbReference>
<dbReference type="SUPFAM" id="SSF47005">
    <property type="entry name" value="Peripheral subunit-binding domain of 2-oxo acid dehydrogenase complex"/>
    <property type="match status" value="1"/>
</dbReference>
<sequence>MATTITMPQLGETVTEGTVAQWLKKPGDSVEKYEAFVEVSTDKVNAEVPAPVTGTLREVLVKEGETVATGTPIAVIDEVGAATQSNAHGTEPTQQVADAAAAPPKPSNGSTAHAPAAAAPAPPPARPAELDIAGLEAALRLASPAVRKLAREHRIDIRALQGSGTNGRVTAQDVLTAAQMGPAAAVGQAIAVGTNFAATGAPAKLPTHGAPPAGGTSTYGEPIPGTTIPLNQARRIIAQRMVESKHTAPHAWSMVEVDVTNLWKWRQREKDKFDHETGGLKLTMLPFFIRAVVESLAAFPLMNARFTDEGIYVNKEVNIGIAIGLATNLVVPVVKHADQLSIKGLAVASAQLIDKARRNKLGVDELAGGTFTVNNNGSNGSIASAPIINGGQAGIVTMEAMVKRPVVTADDAIAIRSIMNVCLSLDHRVVDGYVASGFLADLKRRLEAMGPTGIL</sequence>
<gene>
    <name evidence="9" type="primary">bkdB</name>
    <name evidence="9" type="ORF">CARN4_0380</name>
</gene>
<dbReference type="Pfam" id="PF02817">
    <property type="entry name" value="E3_binding"/>
    <property type="match status" value="1"/>
</dbReference>
<keyword evidence="4" id="KW-0450">Lipoyl</keyword>
<evidence type="ECO:0000259" key="8">
    <source>
        <dbReference type="PROSITE" id="PS51826"/>
    </source>
</evidence>
<dbReference type="PROSITE" id="PS00189">
    <property type="entry name" value="LIPOYL"/>
    <property type="match status" value="1"/>
</dbReference>
<dbReference type="Pfam" id="PF00364">
    <property type="entry name" value="Biotin_lipoyl"/>
    <property type="match status" value="1"/>
</dbReference>
<dbReference type="PANTHER" id="PTHR43178">
    <property type="entry name" value="DIHYDROLIPOAMIDE ACETYLTRANSFERASE COMPONENT OF PYRUVATE DEHYDROGENASE COMPLEX"/>
    <property type="match status" value="1"/>
</dbReference>
<dbReference type="PROSITE" id="PS51826">
    <property type="entry name" value="PSBD"/>
    <property type="match status" value="1"/>
</dbReference>
<feature type="compositionally biased region" description="Polar residues" evidence="6">
    <location>
        <begin position="85"/>
        <end position="96"/>
    </location>
</feature>
<keyword evidence="5 9" id="KW-0012">Acyltransferase</keyword>
<dbReference type="CDD" id="cd06849">
    <property type="entry name" value="lipoyl_domain"/>
    <property type="match status" value="1"/>
</dbReference>
<reference evidence="9" key="1">
    <citation type="submission" date="2009-10" db="EMBL/GenBank/DDBJ databases">
        <title>Diversity of trophic interactions inside an arsenic-rich microbial ecosystem.</title>
        <authorList>
            <person name="Bertin P.N."/>
            <person name="Heinrich-Salmeron A."/>
            <person name="Pelletier E."/>
            <person name="Goulhen-Chollet F."/>
            <person name="Arsene-Ploetze F."/>
            <person name="Gallien S."/>
            <person name="Calteau A."/>
            <person name="Vallenet D."/>
            <person name="Casiot C."/>
            <person name="Chane-Woon-Ming B."/>
            <person name="Giloteaux L."/>
            <person name="Barakat M."/>
            <person name="Bonnefoy V."/>
            <person name="Bruneel O."/>
            <person name="Chandler M."/>
            <person name="Cleiss J."/>
            <person name="Duran R."/>
            <person name="Elbaz-Poulichet F."/>
            <person name="Fonknechten N."/>
            <person name="Lauga B."/>
            <person name="Mornico D."/>
            <person name="Ortet P."/>
            <person name="Schaeffer C."/>
            <person name="Siguier P."/>
            <person name="Alexander Thil Smith A."/>
            <person name="Van Dorsselaer A."/>
            <person name="Weissenbach J."/>
            <person name="Medigue C."/>
            <person name="Le Paslier D."/>
        </authorList>
    </citation>
    <scope>NUCLEOTIDE SEQUENCE</scope>
</reference>
<dbReference type="SUPFAM" id="SSF51230">
    <property type="entry name" value="Single hybrid motif"/>
    <property type="match status" value="1"/>
</dbReference>
<dbReference type="SUPFAM" id="SSF52777">
    <property type="entry name" value="CoA-dependent acyltransferases"/>
    <property type="match status" value="1"/>
</dbReference>
<evidence type="ECO:0000313" key="9">
    <source>
        <dbReference type="EMBL" id="CBI01027.1"/>
    </source>
</evidence>
<feature type="region of interest" description="Disordered" evidence="6">
    <location>
        <begin position="85"/>
        <end position="127"/>
    </location>
</feature>
<evidence type="ECO:0000256" key="2">
    <source>
        <dbReference type="ARBA" id="ARBA00007317"/>
    </source>
</evidence>
<evidence type="ECO:0000256" key="4">
    <source>
        <dbReference type="ARBA" id="ARBA00022823"/>
    </source>
</evidence>
<proteinExistence type="inferred from homology"/>
<dbReference type="InterPro" id="IPR000089">
    <property type="entry name" value="Biotin_lipoyl"/>
</dbReference>
<dbReference type="PANTHER" id="PTHR43178:SF5">
    <property type="entry name" value="LIPOAMIDE ACYLTRANSFERASE COMPONENT OF BRANCHED-CHAIN ALPHA-KETO ACID DEHYDROGENASE COMPLEX, MITOCHONDRIAL"/>
    <property type="match status" value="1"/>
</dbReference>
<comment type="similarity">
    <text evidence="2">Belongs to the 2-oxoacid dehydrogenase family.</text>
</comment>
<dbReference type="EMBL" id="CABO01000013">
    <property type="protein sequence ID" value="CBI01027.1"/>
    <property type="molecule type" value="Genomic_DNA"/>
</dbReference>
<feature type="domain" description="Lipoyl-binding" evidence="7">
    <location>
        <begin position="2"/>
        <end position="77"/>
    </location>
</feature>
<dbReference type="Gene3D" id="2.40.50.100">
    <property type="match status" value="1"/>
</dbReference>
<dbReference type="EC" id="2.3.1.12" evidence="9"/>
<dbReference type="InterPro" id="IPR003016">
    <property type="entry name" value="2-oxoA_DH_lipoyl-BS"/>
</dbReference>
<keyword evidence="3 9" id="KW-0808">Transferase</keyword>
<comment type="cofactor">
    <cofactor evidence="1">
        <name>(R)-lipoate</name>
        <dbReference type="ChEBI" id="CHEBI:83088"/>
    </cofactor>
</comment>
<dbReference type="Gene3D" id="3.30.559.10">
    <property type="entry name" value="Chloramphenicol acetyltransferase-like domain"/>
    <property type="match status" value="1"/>
</dbReference>
<dbReference type="AlphaFoldDB" id="E6Q1G7"/>
<dbReference type="PROSITE" id="PS50968">
    <property type="entry name" value="BIOTINYL_LIPOYL"/>
    <property type="match status" value="1"/>
</dbReference>
<dbReference type="InterPro" id="IPR004167">
    <property type="entry name" value="PSBD"/>
</dbReference>
<dbReference type="GO" id="GO:0031405">
    <property type="term" value="F:lipoic acid binding"/>
    <property type="evidence" value="ECO:0007669"/>
    <property type="project" value="TreeGrafter"/>
</dbReference>
<dbReference type="GO" id="GO:0004742">
    <property type="term" value="F:dihydrolipoyllysine-residue acetyltransferase activity"/>
    <property type="evidence" value="ECO:0007669"/>
    <property type="project" value="UniProtKB-EC"/>
</dbReference>
<name>E6Q1G7_9ZZZZ</name>
<dbReference type="Gene3D" id="4.10.320.10">
    <property type="entry name" value="E3-binding domain"/>
    <property type="match status" value="1"/>
</dbReference>
<dbReference type="Pfam" id="PF00198">
    <property type="entry name" value="2-oxoacid_dh"/>
    <property type="match status" value="1"/>
</dbReference>
<protein>
    <submittedName>
        <fullName evidence="9">Branched-chain alpha-keto acid dehydrogenase E2 subunit (Lipoamide acyltransferase)</fullName>
        <ecNumber evidence="9">2.3.1.12</ecNumber>
    </submittedName>
</protein>
<dbReference type="FunFam" id="3.30.559.10:FF:000007">
    <property type="entry name" value="Dihydrolipoamide acetyltransferase component of pyruvate dehydrogenase complex"/>
    <property type="match status" value="1"/>
</dbReference>
<evidence type="ECO:0000256" key="5">
    <source>
        <dbReference type="ARBA" id="ARBA00023315"/>
    </source>
</evidence>
<evidence type="ECO:0000259" key="7">
    <source>
        <dbReference type="PROSITE" id="PS50968"/>
    </source>
</evidence>
<organism evidence="9">
    <name type="scientific">mine drainage metagenome</name>
    <dbReference type="NCBI Taxonomy" id="410659"/>
    <lineage>
        <taxon>unclassified sequences</taxon>
        <taxon>metagenomes</taxon>
        <taxon>ecological metagenomes</taxon>
    </lineage>
</organism>
<evidence type="ECO:0000256" key="3">
    <source>
        <dbReference type="ARBA" id="ARBA00022679"/>
    </source>
</evidence>
<accession>E6Q1G7</accession>